<dbReference type="AlphaFoldDB" id="A0AAP0E2P1"/>
<reference evidence="1 2" key="1">
    <citation type="submission" date="2024-01" db="EMBL/GenBank/DDBJ databases">
        <title>Genome assemblies of Stephania.</title>
        <authorList>
            <person name="Yang L."/>
        </authorList>
    </citation>
    <scope>NUCLEOTIDE SEQUENCE [LARGE SCALE GENOMIC DNA]</scope>
    <source>
        <strain evidence="1">YNDBR</strain>
        <tissue evidence="1">Leaf</tissue>
    </source>
</reference>
<protein>
    <submittedName>
        <fullName evidence="1">Uncharacterized protein</fullName>
    </submittedName>
</protein>
<dbReference type="EMBL" id="JBBNAF010000052">
    <property type="protein sequence ID" value="KAK9081593.1"/>
    <property type="molecule type" value="Genomic_DNA"/>
</dbReference>
<name>A0AAP0E2P1_9MAGN</name>
<evidence type="ECO:0000313" key="2">
    <source>
        <dbReference type="Proteomes" id="UP001420932"/>
    </source>
</evidence>
<gene>
    <name evidence="1" type="ORF">Syun_031681</name>
</gene>
<dbReference type="Proteomes" id="UP001420932">
    <property type="component" value="Unassembled WGS sequence"/>
</dbReference>
<organism evidence="1 2">
    <name type="scientific">Stephania yunnanensis</name>
    <dbReference type="NCBI Taxonomy" id="152371"/>
    <lineage>
        <taxon>Eukaryota</taxon>
        <taxon>Viridiplantae</taxon>
        <taxon>Streptophyta</taxon>
        <taxon>Embryophyta</taxon>
        <taxon>Tracheophyta</taxon>
        <taxon>Spermatophyta</taxon>
        <taxon>Magnoliopsida</taxon>
        <taxon>Ranunculales</taxon>
        <taxon>Menispermaceae</taxon>
        <taxon>Menispermoideae</taxon>
        <taxon>Cissampelideae</taxon>
        <taxon>Stephania</taxon>
    </lineage>
</organism>
<comment type="caution">
    <text evidence="1">The sequence shown here is derived from an EMBL/GenBank/DDBJ whole genome shotgun (WGS) entry which is preliminary data.</text>
</comment>
<evidence type="ECO:0000313" key="1">
    <source>
        <dbReference type="EMBL" id="KAK9081593.1"/>
    </source>
</evidence>
<sequence length="329" mass="36740">MPLLCRRSQYLRPYSRELLFRLLVHRILHSCCRSPPFYPALTCKPTPAPVLPADPPRPHFDILGVLSVRVACLSPSHALELNRPPPLLYHCKTPSLSSYPITPILHRLPPVAQRHQSTAATYAIGSKVVVDLLLAEALLVDGSTPVKKDVQRALSGLHYTALIALERSLKRTHKVWNASLEWPRVGIGYELRAFEAKLQKLTQTTPDQPVDDEAVYYKVAGECPKGRVYGLGSLGRKKRRYADVDASTSQQKLQNGLALLRDACCHVPLTMKLSLCYSSATLHSVKSKIDEPKDRGTCCFLPYKAYKESNFTAVWNEEPFSKASKNLST</sequence>
<keyword evidence="2" id="KW-1185">Reference proteome</keyword>
<proteinExistence type="predicted"/>
<accession>A0AAP0E2P1</accession>